<evidence type="ECO:0000313" key="1">
    <source>
        <dbReference type="EMBL" id="OMG54713.1"/>
    </source>
</evidence>
<proteinExistence type="predicted"/>
<sequence>MNGELNEETMFWIRLAAFANLSEQILCTGASVDDAEELLFGWQLPGKLPSRFACLTGGVANATVRV</sequence>
<name>A0A1R1I7I4_9RHOO</name>
<reference evidence="1 2" key="1">
    <citation type="submission" date="2016-10" db="EMBL/GenBank/DDBJ databases">
        <title>Alkaliphiles isolated from bioreactors.</title>
        <authorList>
            <person name="Salah Z."/>
            <person name="Rout S.P."/>
            <person name="Humphreys P.N."/>
        </authorList>
    </citation>
    <scope>NUCLEOTIDE SEQUENCE [LARGE SCALE GENOMIC DNA]</scope>
    <source>
        <strain evidence="1 2">ZS02</strain>
    </source>
</reference>
<keyword evidence="2" id="KW-1185">Reference proteome</keyword>
<dbReference type="RefSeq" id="WP_076093029.1">
    <property type="nucleotide sequence ID" value="NZ_MTHD01000002.1"/>
</dbReference>
<evidence type="ECO:0000313" key="2">
    <source>
        <dbReference type="Proteomes" id="UP000187526"/>
    </source>
</evidence>
<comment type="caution">
    <text evidence="1">The sequence shown here is derived from an EMBL/GenBank/DDBJ whole genome shotgun (WGS) entry which is preliminary data.</text>
</comment>
<accession>A0A1R1I7I4</accession>
<dbReference type="Proteomes" id="UP000187526">
    <property type="component" value="Unassembled WGS sequence"/>
</dbReference>
<gene>
    <name evidence="1" type="ORF">BJN45_05775</name>
</gene>
<dbReference type="EMBL" id="MTHD01000002">
    <property type="protein sequence ID" value="OMG54713.1"/>
    <property type="molecule type" value="Genomic_DNA"/>
</dbReference>
<dbReference type="OrthoDB" id="9181996at2"/>
<dbReference type="AlphaFoldDB" id="A0A1R1I7I4"/>
<organism evidence="1 2">
    <name type="scientific">Azonexus hydrophilus</name>
    <dbReference type="NCBI Taxonomy" id="418702"/>
    <lineage>
        <taxon>Bacteria</taxon>
        <taxon>Pseudomonadati</taxon>
        <taxon>Pseudomonadota</taxon>
        <taxon>Betaproteobacteria</taxon>
        <taxon>Rhodocyclales</taxon>
        <taxon>Azonexaceae</taxon>
        <taxon>Azonexus</taxon>
    </lineage>
</organism>
<protein>
    <submittedName>
        <fullName evidence="1">Uncharacterized protein</fullName>
    </submittedName>
</protein>